<dbReference type="FunFam" id="3.30.565.10:FF:000016">
    <property type="entry name" value="Chemotaxis protein CheA, putative"/>
    <property type="match status" value="1"/>
</dbReference>
<dbReference type="SMART" id="SM00387">
    <property type="entry name" value="HATPase_c"/>
    <property type="match status" value="1"/>
</dbReference>
<dbReference type="RefSeq" id="WP_100257295.1">
    <property type="nucleotide sequence ID" value="NZ_CP011797.1"/>
</dbReference>
<dbReference type="InterPro" id="IPR003594">
    <property type="entry name" value="HATPase_dom"/>
</dbReference>
<dbReference type="Pfam" id="PF02518">
    <property type="entry name" value="HATPase_c"/>
    <property type="match status" value="1"/>
</dbReference>
<evidence type="ECO:0000256" key="7">
    <source>
        <dbReference type="ARBA" id="ARBA00023012"/>
    </source>
</evidence>
<evidence type="ECO:0000256" key="6">
    <source>
        <dbReference type="ARBA" id="ARBA00022777"/>
    </source>
</evidence>
<dbReference type="SMART" id="SM00448">
    <property type="entry name" value="REC"/>
    <property type="match status" value="1"/>
</dbReference>
<dbReference type="PROSITE" id="PS50109">
    <property type="entry name" value="HIS_KIN"/>
    <property type="match status" value="1"/>
</dbReference>
<dbReference type="Pfam" id="PF01627">
    <property type="entry name" value="Hpt"/>
    <property type="match status" value="1"/>
</dbReference>
<dbReference type="AlphaFoldDB" id="A0A2K8KQK8"/>
<dbReference type="PROSITE" id="PS50894">
    <property type="entry name" value="HPT"/>
    <property type="match status" value="1"/>
</dbReference>
<dbReference type="PROSITE" id="PS50110">
    <property type="entry name" value="RESPONSE_REGULATORY"/>
    <property type="match status" value="1"/>
</dbReference>
<dbReference type="EC" id="2.7.13.3" evidence="2"/>
<dbReference type="SUPFAM" id="SSF55874">
    <property type="entry name" value="ATPase domain of HSP90 chaperone/DNA topoisomerase II/histidine kinase"/>
    <property type="match status" value="1"/>
</dbReference>
<dbReference type="EMBL" id="CP011797">
    <property type="protein sequence ID" value="ATX77007.1"/>
    <property type="molecule type" value="Genomic_DNA"/>
</dbReference>
<proteinExistence type="predicted"/>
<name>A0A2K8KQK8_9GAMM</name>
<evidence type="ECO:0000313" key="16">
    <source>
        <dbReference type="EMBL" id="ATX77007.1"/>
    </source>
</evidence>
<dbReference type="KEGG" id="rfo:REIFOR_01870"/>
<feature type="domain" description="Histidine kinase" evidence="12">
    <location>
        <begin position="491"/>
        <end position="718"/>
    </location>
</feature>
<feature type="modified residue" description="Phosphohistidine" evidence="9">
    <location>
        <position position="213"/>
    </location>
</feature>
<dbReference type="GO" id="GO:0006935">
    <property type="term" value="P:chemotaxis"/>
    <property type="evidence" value="ECO:0007669"/>
    <property type="project" value="InterPro"/>
</dbReference>
<sequence length="1001" mass="110742">MTTQNSSIDAVAAEFSTLRVQFEHWQPGLSGQDSGEVLETYLVTLSMLSETLQLVGLDGLSGCLDRVAENLMLADPDQPIEQQLHNFARWTALTQGHLNNVLDPEPCIEWANLLEHEDWPSPMDIRESRQLIDQFVHDQQRLDTEEPDTRPEYRLDELSTRFSDTTDNEVLQAFLQDTPHQLENLSQQINQFNLATVNSQSAPSLQAIQRISHTIKGSANLVGITAMAWLAHELESFFEQLIDGCLDDPGQQWHYGADAKDLCIATVDTLQTLLDNAEHAADDDSDFAPMLTALAQWPTWPVSHSPYAEPDSPATSSEPGQSAPNRDTGPADAADSGLKTMDSAPLDKGESLTTLDSARSAGDSVQPGQDTGPVAVAPQTRPPNAPKPVDLGGPIDAPMPVPERRRLNDGDEDVWVELVEEMSINLVQSQELFKRVSGNLRELKDHDLHIQERRFELENAVDSRSMAQANVTTANPEFDALEMDTYDDIHRSAHQFIEAIADNREMVLLLQKQISLFDGLIRQQRRYTEHFQHHVMRSSQQTFASLKTRLQRCVRQAARFTDKEVDLFIAGDDIRVDRAIVTALADPLMHLLRNSVDHGIEAERGTKSATGRIELTFRIEQRHIEIRLRDDGGGIDVQAVTEGARRRGLIPDDVHLSDPLQLIFASGVTSRESVTQLSGRGIGLDAVAFDVKKLEGQIRVNSTPLQGTEFVIRIPLRQVTRHMIVVSLGEESFAIDSTRIQQIIPPDESFAEQKGEQWIVKWQDQWLPFMEMHSGLGLTPYSYASGAIRHPLLLIDYQNKTVAVAIDRLQNSFELVLKSLGQYVPSIAGLSGITQTGDGLLMPVLSVEALLERGTSGLGVGSIAPAAASERQTILVVDDSLSQRNALKLLLVDSGFDVQTATDGIDALEKVRLELPAVMLVDMEMPRMNGLELTQAIKSQSATSHIPIVMITSRSQTKHRQQAKAAGVDDYLTKPFNENEVVDTVLALLAQIPNAVPGDRP</sequence>
<dbReference type="PRINTS" id="PR00344">
    <property type="entry name" value="BCTRLSENSOR"/>
</dbReference>
<dbReference type="PANTHER" id="PTHR43395:SF8">
    <property type="entry name" value="HISTIDINE KINASE"/>
    <property type="match status" value="1"/>
</dbReference>
<dbReference type="Gene3D" id="1.20.120.160">
    <property type="entry name" value="HPT domain"/>
    <property type="match status" value="1"/>
</dbReference>
<evidence type="ECO:0000259" key="15">
    <source>
        <dbReference type="PROSITE" id="PS50894"/>
    </source>
</evidence>
<evidence type="ECO:0000256" key="1">
    <source>
        <dbReference type="ARBA" id="ARBA00000085"/>
    </source>
</evidence>
<dbReference type="SMART" id="SM00260">
    <property type="entry name" value="CheW"/>
    <property type="match status" value="1"/>
</dbReference>
<dbReference type="SUPFAM" id="SSF50341">
    <property type="entry name" value="CheW-like"/>
    <property type="match status" value="1"/>
</dbReference>
<reference evidence="16 17" key="1">
    <citation type="journal article" date="2017" name="Environ. Microbiol.">
        <title>Genomic and physiological analyses of 'Reinekea forsetii' reveal a versatile opportunistic lifestyle during spring algae blooms.</title>
        <authorList>
            <person name="Avci B."/>
            <person name="Hahnke R.L."/>
            <person name="Chafee M."/>
            <person name="Fischer T."/>
            <person name="Gruber-Vodicka H."/>
            <person name="Tegetmeyer H.E."/>
            <person name="Harder J."/>
            <person name="Fuchs B.M."/>
            <person name="Amann R.I."/>
            <person name="Teeling H."/>
        </authorList>
    </citation>
    <scope>NUCLEOTIDE SEQUENCE [LARGE SCALE GENOMIC DNA]</scope>
    <source>
        <strain evidence="16 17">Hel1_31_D35</strain>
    </source>
</reference>
<evidence type="ECO:0000259" key="12">
    <source>
        <dbReference type="PROSITE" id="PS50109"/>
    </source>
</evidence>
<comment type="catalytic activity">
    <reaction evidence="1">
        <text>ATP + protein L-histidine = ADP + protein N-phospho-L-histidine.</text>
        <dbReference type="EC" id="2.7.13.3"/>
    </reaction>
</comment>
<evidence type="ECO:0000256" key="8">
    <source>
        <dbReference type="ARBA" id="ARBA00035100"/>
    </source>
</evidence>
<dbReference type="Gene3D" id="3.40.50.2300">
    <property type="match status" value="1"/>
</dbReference>
<evidence type="ECO:0000256" key="3">
    <source>
        <dbReference type="ARBA" id="ARBA00021495"/>
    </source>
</evidence>
<evidence type="ECO:0000256" key="9">
    <source>
        <dbReference type="PROSITE-ProRule" id="PRU00110"/>
    </source>
</evidence>
<dbReference type="Pfam" id="PF01584">
    <property type="entry name" value="CheW"/>
    <property type="match status" value="1"/>
</dbReference>
<dbReference type="Gene3D" id="2.30.30.40">
    <property type="entry name" value="SH3 Domains"/>
    <property type="match status" value="1"/>
</dbReference>
<dbReference type="CDD" id="cd00088">
    <property type="entry name" value="HPT"/>
    <property type="match status" value="1"/>
</dbReference>
<evidence type="ECO:0000256" key="10">
    <source>
        <dbReference type="PROSITE-ProRule" id="PRU00169"/>
    </source>
</evidence>
<evidence type="ECO:0000259" key="14">
    <source>
        <dbReference type="PROSITE" id="PS50851"/>
    </source>
</evidence>
<dbReference type="InterPro" id="IPR051315">
    <property type="entry name" value="Bact_Chemotaxis_CheA"/>
</dbReference>
<evidence type="ECO:0000259" key="13">
    <source>
        <dbReference type="PROSITE" id="PS50110"/>
    </source>
</evidence>
<evidence type="ECO:0000256" key="2">
    <source>
        <dbReference type="ARBA" id="ARBA00012438"/>
    </source>
</evidence>
<comment type="function">
    <text evidence="8">Involved in the transmission of sensory signals from the chemoreceptors to the flagellar motors. CheA is autophosphorylated; it can transfer its phosphate group to either CheB or CheY.</text>
</comment>
<feature type="domain" description="CheW-like" evidence="14">
    <location>
        <begin position="720"/>
        <end position="856"/>
    </location>
</feature>
<dbReference type="InterPro" id="IPR036890">
    <property type="entry name" value="HATPase_C_sf"/>
</dbReference>
<feature type="domain" description="Response regulatory" evidence="13">
    <location>
        <begin position="873"/>
        <end position="989"/>
    </location>
</feature>
<dbReference type="PANTHER" id="PTHR43395">
    <property type="entry name" value="SENSOR HISTIDINE KINASE CHEA"/>
    <property type="match status" value="1"/>
</dbReference>
<gene>
    <name evidence="16" type="ORF">REIFOR_01870</name>
</gene>
<dbReference type="Proteomes" id="UP000229757">
    <property type="component" value="Chromosome"/>
</dbReference>
<dbReference type="Gene3D" id="3.30.565.10">
    <property type="entry name" value="Histidine kinase-like ATPase, C-terminal domain"/>
    <property type="match status" value="1"/>
</dbReference>
<evidence type="ECO:0000256" key="5">
    <source>
        <dbReference type="ARBA" id="ARBA00022679"/>
    </source>
</evidence>
<dbReference type="InterPro" id="IPR004358">
    <property type="entry name" value="Sig_transdc_His_kin-like_C"/>
</dbReference>
<evidence type="ECO:0000313" key="17">
    <source>
        <dbReference type="Proteomes" id="UP000229757"/>
    </source>
</evidence>
<accession>A0A2K8KQK8</accession>
<organism evidence="16 17">
    <name type="scientific">Reinekea forsetii</name>
    <dbReference type="NCBI Taxonomy" id="1336806"/>
    <lineage>
        <taxon>Bacteria</taxon>
        <taxon>Pseudomonadati</taxon>
        <taxon>Pseudomonadota</taxon>
        <taxon>Gammaproteobacteria</taxon>
        <taxon>Oceanospirillales</taxon>
        <taxon>Saccharospirillaceae</taxon>
        <taxon>Reinekea</taxon>
    </lineage>
</organism>
<dbReference type="InterPro" id="IPR036641">
    <property type="entry name" value="HPT_dom_sf"/>
</dbReference>
<dbReference type="GO" id="GO:0000155">
    <property type="term" value="F:phosphorelay sensor kinase activity"/>
    <property type="evidence" value="ECO:0007669"/>
    <property type="project" value="UniProtKB-ARBA"/>
</dbReference>
<dbReference type="InterPro" id="IPR001789">
    <property type="entry name" value="Sig_transdc_resp-reg_receiver"/>
</dbReference>
<dbReference type="InterPro" id="IPR011006">
    <property type="entry name" value="CheY-like_superfamily"/>
</dbReference>
<keyword evidence="6 16" id="KW-0418">Kinase</keyword>
<dbReference type="SUPFAM" id="SSF52172">
    <property type="entry name" value="CheY-like"/>
    <property type="match status" value="1"/>
</dbReference>
<feature type="region of interest" description="Disordered" evidence="11">
    <location>
        <begin position="302"/>
        <end position="406"/>
    </location>
</feature>
<keyword evidence="4 10" id="KW-0597">Phosphoprotein</keyword>
<keyword evidence="7" id="KW-0902">Two-component regulatory system</keyword>
<dbReference type="PROSITE" id="PS50851">
    <property type="entry name" value="CHEW"/>
    <property type="match status" value="1"/>
</dbReference>
<dbReference type="SUPFAM" id="SSF47226">
    <property type="entry name" value="Histidine-containing phosphotransfer domain, HPT domain"/>
    <property type="match status" value="1"/>
</dbReference>
<feature type="modified residue" description="4-aspartylphosphate" evidence="10">
    <location>
        <position position="922"/>
    </location>
</feature>
<keyword evidence="5" id="KW-0808">Transferase</keyword>
<dbReference type="InterPro" id="IPR008207">
    <property type="entry name" value="Sig_transdc_His_kin_Hpt_dom"/>
</dbReference>
<feature type="compositionally biased region" description="Polar residues" evidence="11">
    <location>
        <begin position="313"/>
        <end position="325"/>
    </location>
</feature>
<feature type="domain" description="HPt" evidence="15">
    <location>
        <begin position="163"/>
        <end position="277"/>
    </location>
</feature>
<protein>
    <recommendedName>
        <fullName evidence="3">Chemotaxis protein CheA</fullName>
        <ecNumber evidence="2">2.7.13.3</ecNumber>
    </recommendedName>
</protein>
<dbReference type="OrthoDB" id="9803176at2"/>
<evidence type="ECO:0000256" key="4">
    <source>
        <dbReference type="ARBA" id="ARBA00022553"/>
    </source>
</evidence>
<evidence type="ECO:0000256" key="11">
    <source>
        <dbReference type="SAM" id="MobiDB-lite"/>
    </source>
</evidence>
<dbReference type="Pfam" id="PF00072">
    <property type="entry name" value="Response_reg"/>
    <property type="match status" value="1"/>
</dbReference>
<dbReference type="InterPro" id="IPR036061">
    <property type="entry name" value="CheW-like_dom_sf"/>
</dbReference>
<keyword evidence="17" id="KW-1185">Reference proteome</keyword>
<dbReference type="CDD" id="cd17546">
    <property type="entry name" value="REC_hyHK_CKI1_RcsC-like"/>
    <property type="match status" value="1"/>
</dbReference>
<dbReference type="InterPro" id="IPR002545">
    <property type="entry name" value="CheW-lke_dom"/>
</dbReference>
<dbReference type="InterPro" id="IPR005467">
    <property type="entry name" value="His_kinase_dom"/>
</dbReference>